<reference evidence="2 3" key="1">
    <citation type="journal article" date="2019" name="Int. J. Syst. Evol. Microbiol.">
        <title>Bifidobacterium jacchi sp. nov., isolated from the faeces of a baby common marmoset (Callithrix jacchus).</title>
        <authorList>
            <person name="Modesto M."/>
            <person name="Watanabe K."/>
            <person name="Arita M."/>
            <person name="Satti M."/>
            <person name="Oki K."/>
            <person name="Sciavilla P."/>
            <person name="Patavino C."/>
            <person name="Camma C."/>
            <person name="Michelini S."/>
            <person name="Sgorbati B."/>
            <person name="Mattarelli P."/>
        </authorList>
    </citation>
    <scope>NUCLEOTIDE SEQUENCE [LARGE SCALE GENOMIC DNA]</scope>
    <source>
        <strain evidence="2 3">MRM 9.3</strain>
    </source>
</reference>
<evidence type="ECO:0000256" key="1">
    <source>
        <dbReference type="SAM" id="Phobius"/>
    </source>
</evidence>
<keyword evidence="1" id="KW-0812">Transmembrane</keyword>
<name>A0A5N5RHV0_9BIFI</name>
<dbReference type="Proteomes" id="UP000326336">
    <property type="component" value="Unassembled WGS sequence"/>
</dbReference>
<protein>
    <submittedName>
        <fullName evidence="2">Uncharacterized protein</fullName>
    </submittedName>
</protein>
<keyword evidence="3" id="KW-1185">Reference proteome</keyword>
<dbReference type="AlphaFoldDB" id="A0A5N5RHV0"/>
<organism evidence="2 3">
    <name type="scientific">Bifidobacterium jacchi</name>
    <dbReference type="NCBI Taxonomy" id="2490545"/>
    <lineage>
        <taxon>Bacteria</taxon>
        <taxon>Bacillati</taxon>
        <taxon>Actinomycetota</taxon>
        <taxon>Actinomycetes</taxon>
        <taxon>Bifidobacteriales</taxon>
        <taxon>Bifidobacteriaceae</taxon>
        <taxon>Bifidobacterium</taxon>
    </lineage>
</organism>
<gene>
    <name evidence="2" type="ORF">EHS19_06400</name>
</gene>
<accession>A0A5N5RHV0</accession>
<dbReference type="EMBL" id="RQSP01000019">
    <property type="protein sequence ID" value="KAB5606856.1"/>
    <property type="molecule type" value="Genomic_DNA"/>
</dbReference>
<proteinExistence type="predicted"/>
<feature type="transmembrane region" description="Helical" evidence="1">
    <location>
        <begin position="48"/>
        <end position="71"/>
    </location>
</feature>
<keyword evidence="1" id="KW-1133">Transmembrane helix</keyword>
<keyword evidence="1" id="KW-0472">Membrane</keyword>
<sequence length="86" mass="8979">MQDTAADERPAQSQVCGKAAHCPVKRCLGLCDGAGKCPVRNISKSDAIAGVVTLISMGIVIAVSCYAQYALTKAAVKSALKQTRLR</sequence>
<comment type="caution">
    <text evidence="2">The sequence shown here is derived from an EMBL/GenBank/DDBJ whole genome shotgun (WGS) entry which is preliminary data.</text>
</comment>
<evidence type="ECO:0000313" key="3">
    <source>
        <dbReference type="Proteomes" id="UP000326336"/>
    </source>
</evidence>
<dbReference type="OrthoDB" id="3238949at2"/>
<evidence type="ECO:0000313" key="2">
    <source>
        <dbReference type="EMBL" id="KAB5606856.1"/>
    </source>
</evidence>